<dbReference type="PANTHER" id="PTHR43283">
    <property type="entry name" value="BETA-LACTAMASE-RELATED"/>
    <property type="match status" value="1"/>
</dbReference>
<reference evidence="3 4" key="1">
    <citation type="submission" date="2019-01" db="EMBL/GenBank/DDBJ databases">
        <authorList>
            <person name="Chen W.-M."/>
        </authorList>
    </citation>
    <scope>NUCLEOTIDE SEQUENCE [LARGE SCALE GENOMIC DNA]</scope>
    <source>
        <strain evidence="3 4">CCP-6</strain>
    </source>
</reference>
<dbReference type="InterPro" id="IPR001466">
    <property type="entry name" value="Beta-lactam-related"/>
</dbReference>
<evidence type="ECO:0000256" key="1">
    <source>
        <dbReference type="ARBA" id="ARBA00022801"/>
    </source>
</evidence>
<keyword evidence="4" id="KW-1185">Reference proteome</keyword>
<dbReference type="InterPro" id="IPR012338">
    <property type="entry name" value="Beta-lactam/transpept-like"/>
</dbReference>
<dbReference type="Proteomes" id="UP000282957">
    <property type="component" value="Unassembled WGS sequence"/>
</dbReference>
<protein>
    <submittedName>
        <fullName evidence="3">Class C beta-lactamase-related serine hydrolase</fullName>
    </submittedName>
</protein>
<proteinExistence type="predicted"/>
<dbReference type="EMBL" id="SACL01000001">
    <property type="protein sequence ID" value="RVT98586.1"/>
    <property type="molecule type" value="Genomic_DNA"/>
</dbReference>
<evidence type="ECO:0000259" key="2">
    <source>
        <dbReference type="Pfam" id="PF00144"/>
    </source>
</evidence>
<dbReference type="AlphaFoldDB" id="A0A437MLV4"/>
<dbReference type="Pfam" id="PF00144">
    <property type="entry name" value="Beta-lactamase"/>
    <property type="match status" value="1"/>
</dbReference>
<gene>
    <name evidence="3" type="ORF">EOD42_00260</name>
</gene>
<name>A0A437MLV4_9PROT</name>
<organism evidence="3 4">
    <name type="scientific">Rhodovarius crocodyli</name>
    <dbReference type="NCBI Taxonomy" id="1979269"/>
    <lineage>
        <taxon>Bacteria</taxon>
        <taxon>Pseudomonadati</taxon>
        <taxon>Pseudomonadota</taxon>
        <taxon>Alphaproteobacteria</taxon>
        <taxon>Acetobacterales</taxon>
        <taxon>Roseomonadaceae</taxon>
        <taxon>Rhodovarius</taxon>
    </lineage>
</organism>
<dbReference type="InterPro" id="IPR050789">
    <property type="entry name" value="Diverse_Enzym_Activities"/>
</dbReference>
<dbReference type="SUPFAM" id="SSF56601">
    <property type="entry name" value="beta-lactamase/transpeptidase-like"/>
    <property type="match status" value="1"/>
</dbReference>
<dbReference type="Gene3D" id="3.40.710.10">
    <property type="entry name" value="DD-peptidase/beta-lactamase superfamily"/>
    <property type="match status" value="1"/>
</dbReference>
<evidence type="ECO:0000313" key="4">
    <source>
        <dbReference type="Proteomes" id="UP000282957"/>
    </source>
</evidence>
<keyword evidence="1 3" id="KW-0378">Hydrolase</keyword>
<feature type="domain" description="Beta-lactamase-related" evidence="2">
    <location>
        <begin position="51"/>
        <end position="323"/>
    </location>
</feature>
<dbReference type="OrthoDB" id="9814204at2"/>
<dbReference type="GO" id="GO:0016787">
    <property type="term" value="F:hydrolase activity"/>
    <property type="evidence" value="ECO:0007669"/>
    <property type="project" value="UniProtKB-KW"/>
</dbReference>
<sequence length="344" mass="38109">MTTITDALDFIAAHETPWPRDLRAHLDSGFFDPPPDNTPVGPVHPRGPVNAIITRKGEVLGTTGNTKQVDQTFSVAKSYLSMLTGIAVGDGLIADIDRPVRELVQDGGFESPQNATITWRHLLTNTSEWEGELFGKSDLIDRGRTLSREGSGPKRSTRQLQPPGSYWEYNDVRVNRLSLSLLRVFRRPLPEVWAERVMNPIGASTTWKWEGYDTAWVEVDGKRMQSVPGGTHWGGGVSISAEDQLRVVQMAANGGVWEGKRILPEGWVKDSITPCALNPHYGYLYWLNTGRTKWPAASEGAFSFSGAGGATCWVEPAEDLVCVFRWLDPQHLNEAMRLVREAVA</sequence>
<accession>A0A437MLV4</accession>
<dbReference type="PANTHER" id="PTHR43283:SF11">
    <property type="entry name" value="BETA-LACTAMASE-RELATED DOMAIN-CONTAINING PROTEIN"/>
    <property type="match status" value="1"/>
</dbReference>
<evidence type="ECO:0000313" key="3">
    <source>
        <dbReference type="EMBL" id="RVT98586.1"/>
    </source>
</evidence>
<comment type="caution">
    <text evidence="3">The sequence shown here is derived from an EMBL/GenBank/DDBJ whole genome shotgun (WGS) entry which is preliminary data.</text>
</comment>
<dbReference type="RefSeq" id="WP_127785058.1">
    <property type="nucleotide sequence ID" value="NZ_SACL01000001.1"/>
</dbReference>